<evidence type="ECO:0000313" key="2">
    <source>
        <dbReference type="Proteomes" id="UP000234323"/>
    </source>
</evidence>
<comment type="caution">
    <text evidence="1">The sequence shown here is derived from an EMBL/GenBank/DDBJ whole genome shotgun (WGS) entry which is preliminary data.</text>
</comment>
<keyword evidence="2" id="KW-1185">Reference proteome</keyword>
<dbReference type="EMBL" id="LLXI01000231">
    <property type="protein sequence ID" value="PKY43044.1"/>
    <property type="molecule type" value="Genomic_DNA"/>
</dbReference>
<dbReference type="VEuPathDB" id="FungiDB:RhiirA1_415533"/>
<proteinExistence type="predicted"/>
<dbReference type="Proteomes" id="UP000234323">
    <property type="component" value="Unassembled WGS sequence"/>
</dbReference>
<name>A0A2I1G8S3_9GLOM</name>
<gene>
    <name evidence="1" type="ORF">RhiirA4_456972</name>
</gene>
<dbReference type="VEuPathDB" id="FungiDB:RhiirFUN_025443"/>
<protein>
    <submittedName>
        <fullName evidence="1">Uncharacterized protein</fullName>
    </submittedName>
</protein>
<dbReference type="VEuPathDB" id="FungiDB:FUN_022614"/>
<reference evidence="1 2" key="1">
    <citation type="submission" date="2015-10" db="EMBL/GenBank/DDBJ databases">
        <title>Genome analyses suggest a sexual origin of heterokaryosis in a supposedly ancient asexual fungus.</title>
        <authorList>
            <person name="Ropars J."/>
            <person name="Sedzielewska K."/>
            <person name="Noel J."/>
            <person name="Charron P."/>
            <person name="Farinelli L."/>
            <person name="Marton T."/>
            <person name="Kruger M."/>
            <person name="Pelin A."/>
            <person name="Brachmann A."/>
            <person name="Corradi N."/>
        </authorList>
    </citation>
    <scope>NUCLEOTIDE SEQUENCE [LARGE SCALE GENOMIC DNA]</scope>
    <source>
        <strain evidence="1 2">A4</strain>
    </source>
</reference>
<organism evidence="1 2">
    <name type="scientific">Rhizophagus irregularis</name>
    <dbReference type="NCBI Taxonomy" id="588596"/>
    <lineage>
        <taxon>Eukaryota</taxon>
        <taxon>Fungi</taxon>
        <taxon>Fungi incertae sedis</taxon>
        <taxon>Mucoromycota</taxon>
        <taxon>Glomeromycotina</taxon>
        <taxon>Glomeromycetes</taxon>
        <taxon>Glomerales</taxon>
        <taxon>Glomeraceae</taxon>
        <taxon>Rhizophagus</taxon>
    </lineage>
</organism>
<sequence length="126" mass="14688">MSSKNYEQRTPYIQKIGLNTNSRRIKRKPQKLCPGCKETDDSVKIFSNKVNRIEEIVNNFHKNFPRKTNRISIFRAKFTLNNIPCELEYDLSNFTLESLQKLANFATQSCNNDNKGIDNKPSKKND</sequence>
<evidence type="ECO:0000313" key="1">
    <source>
        <dbReference type="EMBL" id="PKY43044.1"/>
    </source>
</evidence>
<dbReference type="AlphaFoldDB" id="A0A2I1G8S3"/>
<accession>A0A2I1G8S3</accession>